<feature type="region of interest" description="Disordered" evidence="3">
    <location>
        <begin position="1"/>
        <end position="26"/>
    </location>
</feature>
<dbReference type="Gene3D" id="1.10.287.950">
    <property type="entry name" value="Methyl-accepting chemotaxis protein"/>
    <property type="match status" value="1"/>
</dbReference>
<dbReference type="GO" id="GO:0007165">
    <property type="term" value="P:signal transduction"/>
    <property type="evidence" value="ECO:0007669"/>
    <property type="project" value="UniProtKB-KW"/>
</dbReference>
<reference evidence="5 6" key="1">
    <citation type="submission" date="2013-08" db="EMBL/GenBank/DDBJ databases">
        <title>Genome sequencing of Cellulomonas bogoriensis 69B4.</title>
        <authorList>
            <person name="Chen F."/>
            <person name="Li Y."/>
            <person name="Wang G."/>
        </authorList>
    </citation>
    <scope>NUCLEOTIDE SEQUENCE [LARGE SCALE GENOMIC DNA]</scope>
    <source>
        <strain evidence="5 6">69B4</strain>
    </source>
</reference>
<evidence type="ECO:0000256" key="1">
    <source>
        <dbReference type="ARBA" id="ARBA00023224"/>
    </source>
</evidence>
<keyword evidence="6" id="KW-1185">Reference proteome</keyword>
<proteinExistence type="predicted"/>
<dbReference type="Pfam" id="PF00015">
    <property type="entry name" value="MCPsignal"/>
    <property type="match status" value="1"/>
</dbReference>
<evidence type="ECO:0000256" key="3">
    <source>
        <dbReference type="SAM" id="MobiDB-lite"/>
    </source>
</evidence>
<evidence type="ECO:0000313" key="6">
    <source>
        <dbReference type="Proteomes" id="UP000054314"/>
    </source>
</evidence>
<dbReference type="Proteomes" id="UP000054314">
    <property type="component" value="Unassembled WGS sequence"/>
</dbReference>
<gene>
    <name evidence="5" type="ORF">N869_16800</name>
</gene>
<accession>A0A0A0BYI4</accession>
<dbReference type="GO" id="GO:0016020">
    <property type="term" value="C:membrane"/>
    <property type="evidence" value="ECO:0007669"/>
    <property type="project" value="InterPro"/>
</dbReference>
<dbReference type="SMART" id="SM00283">
    <property type="entry name" value="MA"/>
    <property type="match status" value="1"/>
</dbReference>
<evidence type="ECO:0000259" key="4">
    <source>
        <dbReference type="PROSITE" id="PS50111"/>
    </source>
</evidence>
<dbReference type="PANTHER" id="PTHR32089">
    <property type="entry name" value="METHYL-ACCEPTING CHEMOTAXIS PROTEIN MCPB"/>
    <property type="match status" value="1"/>
</dbReference>
<evidence type="ECO:0000256" key="2">
    <source>
        <dbReference type="PROSITE-ProRule" id="PRU00284"/>
    </source>
</evidence>
<dbReference type="AlphaFoldDB" id="A0A0A0BYI4"/>
<organism evidence="5 6">
    <name type="scientific">Cellulomonas bogoriensis 69B4 = DSM 16987</name>
    <dbReference type="NCBI Taxonomy" id="1386082"/>
    <lineage>
        <taxon>Bacteria</taxon>
        <taxon>Bacillati</taxon>
        <taxon>Actinomycetota</taxon>
        <taxon>Actinomycetes</taxon>
        <taxon>Micrococcales</taxon>
        <taxon>Cellulomonadaceae</taxon>
        <taxon>Cellulomonas</taxon>
    </lineage>
</organism>
<dbReference type="InterPro" id="IPR004089">
    <property type="entry name" value="MCPsignal_dom"/>
</dbReference>
<sequence>MAHTLGRSAQGDLEERVPPLDGPGDLSEVRRRFNDVLDLVDAYVRESGAVLTSAGQGRFHRRFLTVGMPGALQEGAARIDAARRSMEDDARVMATQRLEREQLADQAVAVSGQVAAASTELGAAAAELTLSALAGVEEADRAVATVRGLERGSEQIHRAVTVIAEVADRTRMLALNATIEAARAGDAGRGFAVVAAEVKKLADESARSSNEIAEQVEAVHQATATAIERIERISEMVHHMNAQIAGVASAAGGDGGGLSQMAEVLHAEIGRFTP</sequence>
<dbReference type="EMBL" id="AXCZ01000075">
    <property type="protein sequence ID" value="KGM12996.1"/>
    <property type="molecule type" value="Genomic_DNA"/>
</dbReference>
<dbReference type="PANTHER" id="PTHR32089:SF112">
    <property type="entry name" value="LYSOZYME-LIKE PROTEIN-RELATED"/>
    <property type="match status" value="1"/>
</dbReference>
<feature type="domain" description="Methyl-accepting transducer" evidence="4">
    <location>
        <begin position="68"/>
        <end position="274"/>
    </location>
</feature>
<keyword evidence="1 2" id="KW-0807">Transducer</keyword>
<comment type="caution">
    <text evidence="5">The sequence shown here is derived from an EMBL/GenBank/DDBJ whole genome shotgun (WGS) entry which is preliminary data.</text>
</comment>
<dbReference type="RefSeq" id="WP_035060198.1">
    <property type="nucleotide sequence ID" value="NZ_AXCZ01000075.1"/>
</dbReference>
<protein>
    <submittedName>
        <fullName evidence="5">Chemotaxis protein</fullName>
    </submittedName>
</protein>
<dbReference type="PROSITE" id="PS50111">
    <property type="entry name" value="CHEMOTAXIS_TRANSDUC_2"/>
    <property type="match status" value="1"/>
</dbReference>
<evidence type="ECO:0000313" key="5">
    <source>
        <dbReference type="EMBL" id="KGM12996.1"/>
    </source>
</evidence>
<dbReference type="SUPFAM" id="SSF58104">
    <property type="entry name" value="Methyl-accepting chemotaxis protein (MCP) signaling domain"/>
    <property type="match status" value="1"/>
</dbReference>
<name>A0A0A0BYI4_9CELL</name>